<organism evidence="3 4">
    <name type="scientific">Cryptococcus deuterogattii (strain R265)</name>
    <name type="common">Cryptococcus gattii VGII (strain R265)</name>
    <dbReference type="NCBI Taxonomy" id="294750"/>
    <lineage>
        <taxon>Eukaryota</taxon>
        <taxon>Fungi</taxon>
        <taxon>Dikarya</taxon>
        <taxon>Basidiomycota</taxon>
        <taxon>Agaricomycotina</taxon>
        <taxon>Tremellomycetes</taxon>
        <taxon>Tremellales</taxon>
        <taxon>Cryptococcaceae</taxon>
        <taxon>Cryptococcus</taxon>
        <taxon>Cryptococcus gattii species complex</taxon>
    </lineage>
</organism>
<accession>A0A095CC34</accession>
<dbReference type="Proteomes" id="UP000029445">
    <property type="component" value="Chromosome 8"/>
</dbReference>
<feature type="region of interest" description="Disordered" evidence="1">
    <location>
        <begin position="416"/>
        <end position="484"/>
    </location>
</feature>
<feature type="compositionally biased region" description="Polar residues" evidence="1">
    <location>
        <begin position="416"/>
        <end position="444"/>
    </location>
</feature>
<dbReference type="HOGENOM" id="CLU_030734_0_0_1"/>
<feature type="region of interest" description="Disordered" evidence="1">
    <location>
        <begin position="324"/>
        <end position="389"/>
    </location>
</feature>
<dbReference type="VEuPathDB" id="FungiDB:CNBG_2912"/>
<keyword evidence="4" id="KW-1185">Reference proteome</keyword>
<feature type="compositionally biased region" description="Low complexity" evidence="1">
    <location>
        <begin position="375"/>
        <end position="387"/>
    </location>
</feature>
<sequence>MAPIIHSPSWILPDPTPTSRPSSTSFAGIFSTQSKYVMTNLPSRRVYVTEKLPSSSSSATSTSILAKAVATTHLSWWQLLALVLGAFLVLVVGIWLWWRHRKKVKVEEAKKKEGIEERERKRIESEKQKELVERMRGIAKGGKGKNMREESESDSEMWSESETETDTGSESDDSISDGGTIRPSWTRRRKVKGRRRRKRRRGRHKFGHRRRGETESMTETDYSDETYYPRRHQDRDRGSDKHRARRRDRYWEKYSYDPYYDRSFPPPHRDHPQSPVPPAPSIPQEKRRKIDTFRDSVFSSYNSMKKAAVRLKYVEAKVKLKKQLEEEEKLEKIRRDKVKDANKEFERADREGQDRKGSSGLGKTLIPRVDRPEMSHSGSTSSSSAAAPIRNPYFQTVNRDGSLDTIQRNKLNTRQIYPGKNSTMDTIRPQLQPQRTGNNSSENSLGGEITHLLGGGSKIRSNGGAINPAPPFRPPTEKVSVSKPSSNAFQAMWLSHPPQSKDPGIGSPPDVLNVPETARTNSVYLPVTHPKDRPIIPKGELASAPTGKKKRSLTKVDRKMENATAMSGNGFTGIRSPEKSSFGFAGVGAGANVARVDIGESKWAGRLRERMKIDS</sequence>
<dbReference type="AlphaFoldDB" id="A0A095CC34"/>
<feature type="compositionally biased region" description="Acidic residues" evidence="1">
    <location>
        <begin position="151"/>
        <end position="175"/>
    </location>
</feature>
<feature type="compositionally biased region" description="Basic and acidic residues" evidence="1">
    <location>
        <begin position="324"/>
        <end position="357"/>
    </location>
</feature>
<dbReference type="GeneID" id="88179234"/>
<dbReference type="STRING" id="294750.A0A095CC34"/>
<evidence type="ECO:0000313" key="3">
    <source>
        <dbReference type="EMBL" id="KGB77074.1"/>
    </source>
</evidence>
<evidence type="ECO:0000256" key="2">
    <source>
        <dbReference type="SAM" id="Phobius"/>
    </source>
</evidence>
<feature type="compositionally biased region" description="Basic residues" evidence="1">
    <location>
        <begin position="185"/>
        <end position="211"/>
    </location>
</feature>
<reference evidence="3 4" key="1">
    <citation type="journal article" date="2011" name="MBio">
        <title>Genome variation in Cryptococcus gattii, an emerging pathogen of immunocompetent hosts.</title>
        <authorList>
            <person name="D'Souza C.A."/>
            <person name="Kronstad J.W."/>
            <person name="Taylor G."/>
            <person name="Warren R."/>
            <person name="Yuen M."/>
            <person name="Hu G."/>
            <person name="Jung W.H."/>
            <person name="Sham A."/>
            <person name="Kidd S.E."/>
            <person name="Tangen K."/>
            <person name="Lee N."/>
            <person name="Zeilmaker T."/>
            <person name="Sawkins J."/>
            <person name="McVicker G."/>
            <person name="Shah S."/>
            <person name="Gnerre S."/>
            <person name="Griggs A."/>
            <person name="Zeng Q."/>
            <person name="Bartlett K."/>
            <person name="Li W."/>
            <person name="Wang X."/>
            <person name="Heitman J."/>
            <person name="Stajich J.E."/>
            <person name="Fraser J.A."/>
            <person name="Meyer W."/>
            <person name="Carter D."/>
            <person name="Schein J."/>
            <person name="Krzywinski M."/>
            <person name="Kwon-Chung K.J."/>
            <person name="Varma A."/>
            <person name="Wang J."/>
            <person name="Brunham R."/>
            <person name="Fyfe M."/>
            <person name="Ouellette B.F."/>
            <person name="Siddiqui A."/>
            <person name="Marra M."/>
            <person name="Jones S."/>
            <person name="Holt R."/>
            <person name="Birren B.W."/>
            <person name="Galagan J.E."/>
            <person name="Cuomo C.A."/>
        </authorList>
    </citation>
    <scope>NUCLEOTIDE SEQUENCE [LARGE SCALE GENOMIC DNA]</scope>
    <source>
        <strain evidence="3 4">R265</strain>
    </source>
</reference>
<evidence type="ECO:0000313" key="4">
    <source>
        <dbReference type="Proteomes" id="UP000029445"/>
    </source>
</evidence>
<dbReference type="OrthoDB" id="2576390at2759"/>
<evidence type="ECO:0000256" key="1">
    <source>
        <dbReference type="SAM" id="MobiDB-lite"/>
    </source>
</evidence>
<feature type="region of interest" description="Disordered" evidence="1">
    <location>
        <begin position="128"/>
        <end position="291"/>
    </location>
</feature>
<dbReference type="OMA" id="NKWANRL"/>
<name>A0A095CC34_CRYD2</name>
<feature type="region of interest" description="Disordered" evidence="1">
    <location>
        <begin position="528"/>
        <end position="551"/>
    </location>
</feature>
<dbReference type="EMBL" id="CP025766">
    <property type="protein sequence ID" value="KGB77074.1"/>
    <property type="molecule type" value="Genomic_DNA"/>
</dbReference>
<dbReference type="RefSeq" id="XP_062882915.1">
    <property type="nucleotide sequence ID" value="XM_063026960.1"/>
</dbReference>
<feature type="transmembrane region" description="Helical" evidence="2">
    <location>
        <begin position="76"/>
        <end position="98"/>
    </location>
</feature>
<protein>
    <submittedName>
        <fullName evidence="3">Uncharacterized protein</fullName>
    </submittedName>
</protein>
<dbReference type="KEGG" id="cdeu:CNBG_2912"/>
<gene>
    <name evidence="3" type="ORF">CNBG_2912</name>
</gene>
<feature type="compositionally biased region" description="Basic and acidic residues" evidence="1">
    <location>
        <begin position="227"/>
        <end position="241"/>
    </location>
</feature>
<keyword evidence="2" id="KW-0472">Membrane</keyword>
<reference evidence="3 4" key="2">
    <citation type="journal article" date="2018" name="Proc. Natl. Acad. Sci.">
        <title>RNAi is a critical determinant of centromere evolution in closely related fungi.</title>
        <authorList>
            <person name="Yadav V."/>
            <person name="Sun S."/>
            <person name="Billmyre R.B."/>
            <person name="Thimmappa B.C."/>
            <person name="Shea T."/>
            <person name="Lintner R."/>
            <person name="Bakkeren G."/>
            <person name="Cuomo C.A."/>
            <person name="Heitman J."/>
            <person name="Sanyal K."/>
        </authorList>
    </citation>
    <scope>NUCLEOTIDE SEQUENCE [LARGE SCALE GENOMIC DNA]</scope>
    <source>
        <strain evidence="3 4">R265</strain>
    </source>
</reference>
<proteinExistence type="predicted"/>
<keyword evidence="2" id="KW-0812">Transmembrane</keyword>
<keyword evidence="2" id="KW-1133">Transmembrane helix</keyword>